<dbReference type="Gene3D" id="3.40.190.10">
    <property type="entry name" value="Periplasmic binding protein-like II"/>
    <property type="match status" value="1"/>
</dbReference>
<dbReference type="InterPro" id="IPR007210">
    <property type="entry name" value="ABC_Gly_betaine_transp_sub-bd"/>
</dbReference>
<evidence type="ECO:0000256" key="1">
    <source>
        <dbReference type="SAM" id="SignalP"/>
    </source>
</evidence>
<proteinExistence type="predicted"/>
<dbReference type="GO" id="GO:0022857">
    <property type="term" value="F:transmembrane transporter activity"/>
    <property type="evidence" value="ECO:0007669"/>
    <property type="project" value="InterPro"/>
</dbReference>
<organism evidence="3">
    <name type="scientific">uncultured Rubrobacteraceae bacterium</name>
    <dbReference type="NCBI Taxonomy" id="349277"/>
    <lineage>
        <taxon>Bacteria</taxon>
        <taxon>Bacillati</taxon>
        <taxon>Actinomycetota</taxon>
        <taxon>Rubrobacteria</taxon>
        <taxon>Rubrobacterales</taxon>
        <taxon>Rubrobacteraceae</taxon>
        <taxon>environmental samples</taxon>
    </lineage>
</organism>
<dbReference type="Gene3D" id="3.40.190.120">
    <property type="entry name" value="Osmoprotection protein (prox), domain 2"/>
    <property type="match status" value="1"/>
</dbReference>
<feature type="chain" id="PRO_5026703461" description="ABC-type glycine betaine transport system substrate-binding domain-containing protein" evidence="1">
    <location>
        <begin position="27"/>
        <end position="332"/>
    </location>
</feature>
<dbReference type="SUPFAM" id="SSF53850">
    <property type="entry name" value="Periplasmic binding protein-like II"/>
    <property type="match status" value="1"/>
</dbReference>
<accession>A0A6J4NTB3</accession>
<dbReference type="Pfam" id="PF04069">
    <property type="entry name" value="OpuAC"/>
    <property type="match status" value="1"/>
</dbReference>
<feature type="domain" description="ABC-type glycine betaine transport system substrate-binding" evidence="2">
    <location>
        <begin position="58"/>
        <end position="327"/>
    </location>
</feature>
<sequence>MIPRRAARPLAGLAGLAALAFAAAFAAGCGGGAAGDGDRIAGDQFRLSGTQRDAQFAVGSEGFTEQEVLGQIAIEVLSAADATVIDRTGMGGNEEVRQALEEDEIDLYWEYTATGWLVHLSETRSIPDPQEQYEAVREQDLRENDIEWLEPAPGNDTYAIAASEQTRQDLGVENVSDLARLAEERPEEATLCFNNDDDFRSRFDGLPGMERAYGFQFPEQNLIEVSAEAVYGAVDEAEICNFGVAFTTSGFIEDLDLQLLEDDRDFFAVYNPSLNIRKSTLDQYPQLEKVFTPISRELDTQTLRELNYAVDVKSESPETVAKRWLQNNGFIE</sequence>
<dbReference type="EMBL" id="CADCUT010000036">
    <property type="protein sequence ID" value="CAA9390969.1"/>
    <property type="molecule type" value="Genomic_DNA"/>
</dbReference>
<keyword evidence="1" id="KW-0732">Signal</keyword>
<dbReference type="AlphaFoldDB" id="A0A6J4NTB3"/>
<dbReference type="PROSITE" id="PS51257">
    <property type="entry name" value="PROKAR_LIPOPROTEIN"/>
    <property type="match status" value="1"/>
</dbReference>
<protein>
    <recommendedName>
        <fullName evidence="2">ABC-type glycine betaine transport system substrate-binding domain-containing protein</fullName>
    </recommendedName>
</protein>
<reference evidence="3" key="1">
    <citation type="submission" date="2020-02" db="EMBL/GenBank/DDBJ databases">
        <authorList>
            <person name="Meier V. D."/>
        </authorList>
    </citation>
    <scope>NUCLEOTIDE SEQUENCE</scope>
    <source>
        <strain evidence="3">AVDCRST_MAG03</strain>
    </source>
</reference>
<dbReference type="GO" id="GO:0043190">
    <property type="term" value="C:ATP-binding cassette (ABC) transporter complex"/>
    <property type="evidence" value="ECO:0007669"/>
    <property type="project" value="InterPro"/>
</dbReference>
<name>A0A6J4NTB3_9ACTN</name>
<feature type="signal peptide" evidence="1">
    <location>
        <begin position="1"/>
        <end position="26"/>
    </location>
</feature>
<evidence type="ECO:0000259" key="2">
    <source>
        <dbReference type="Pfam" id="PF04069"/>
    </source>
</evidence>
<evidence type="ECO:0000313" key="3">
    <source>
        <dbReference type="EMBL" id="CAA9390969.1"/>
    </source>
</evidence>
<gene>
    <name evidence="3" type="ORF">AVDCRST_MAG03-611</name>
</gene>